<evidence type="ECO:0000256" key="3">
    <source>
        <dbReference type="PROSITE-ProRule" id="PRU00221"/>
    </source>
</evidence>
<dbReference type="PROSITE" id="PS50837">
    <property type="entry name" value="NACHT"/>
    <property type="match status" value="1"/>
</dbReference>
<feature type="repeat" description="WD" evidence="3">
    <location>
        <begin position="1212"/>
        <end position="1253"/>
    </location>
</feature>
<evidence type="ECO:0000256" key="2">
    <source>
        <dbReference type="ARBA" id="ARBA00022737"/>
    </source>
</evidence>
<dbReference type="InterPro" id="IPR056884">
    <property type="entry name" value="NPHP3-like_N"/>
</dbReference>
<accession>A0A0B7F7C2</accession>
<feature type="repeat" description="WD" evidence="3">
    <location>
        <begin position="869"/>
        <end position="910"/>
    </location>
</feature>
<dbReference type="GO" id="GO:1990234">
    <property type="term" value="C:transferase complex"/>
    <property type="evidence" value="ECO:0007669"/>
    <property type="project" value="UniProtKB-ARBA"/>
</dbReference>
<dbReference type="SUPFAM" id="SSF50969">
    <property type="entry name" value="YVTN repeat-like/Quinoprotein amine dehydrogenase"/>
    <property type="match status" value="1"/>
</dbReference>
<name>A0A0B7F7C2_THACB</name>
<dbReference type="CDD" id="cd00200">
    <property type="entry name" value="WD40"/>
    <property type="match status" value="2"/>
</dbReference>
<dbReference type="SUPFAM" id="SSF50978">
    <property type="entry name" value="WD40 repeat-like"/>
    <property type="match status" value="2"/>
</dbReference>
<evidence type="ECO:0000256" key="1">
    <source>
        <dbReference type="ARBA" id="ARBA00022574"/>
    </source>
</evidence>
<dbReference type="SMART" id="SM00320">
    <property type="entry name" value="WD40"/>
    <property type="match status" value="13"/>
</dbReference>
<dbReference type="Proteomes" id="UP000059188">
    <property type="component" value="Unassembled WGS sequence"/>
</dbReference>
<evidence type="ECO:0000259" key="5">
    <source>
        <dbReference type="PROSITE" id="PS50837"/>
    </source>
</evidence>
<dbReference type="SUPFAM" id="SSF52540">
    <property type="entry name" value="P-loop containing nucleoside triphosphate hydrolases"/>
    <property type="match status" value="1"/>
</dbReference>
<feature type="repeat" description="WD" evidence="3">
    <location>
        <begin position="1040"/>
        <end position="1081"/>
    </location>
</feature>
<dbReference type="InterPro" id="IPR020472">
    <property type="entry name" value="WD40_PAC1"/>
</dbReference>
<dbReference type="PANTHER" id="PTHR22847:SF637">
    <property type="entry name" value="WD REPEAT DOMAIN 5B"/>
    <property type="match status" value="1"/>
</dbReference>
<feature type="repeat" description="WD" evidence="3">
    <location>
        <begin position="1083"/>
        <end position="1124"/>
    </location>
</feature>
<reference evidence="6 7" key="1">
    <citation type="submission" date="2014-11" db="EMBL/GenBank/DDBJ databases">
        <authorList>
            <person name="Wibberg Daniel"/>
        </authorList>
    </citation>
    <scope>NUCLEOTIDE SEQUENCE [LARGE SCALE GENOMIC DNA]</scope>
    <source>
        <strain evidence="6">Rhizoctonia solani AG1-IB 7/3/14</strain>
    </source>
</reference>
<dbReference type="InterPro" id="IPR015943">
    <property type="entry name" value="WD40/YVTN_repeat-like_dom_sf"/>
</dbReference>
<dbReference type="InterPro" id="IPR007111">
    <property type="entry name" value="NACHT_NTPase"/>
</dbReference>
<feature type="repeat" description="WD" evidence="3">
    <location>
        <begin position="1255"/>
        <end position="1290"/>
    </location>
</feature>
<dbReference type="PANTHER" id="PTHR22847">
    <property type="entry name" value="WD40 REPEAT PROTEIN"/>
    <property type="match status" value="1"/>
</dbReference>
<gene>
    <name evidence="6" type="ORF">RSOLAG1IB_11164</name>
</gene>
<dbReference type="Pfam" id="PF00400">
    <property type="entry name" value="WD40"/>
    <property type="match status" value="11"/>
</dbReference>
<dbReference type="STRING" id="1108050.A0A0B7F7C2"/>
<feature type="repeat" description="WD" evidence="3">
    <location>
        <begin position="1168"/>
        <end position="1207"/>
    </location>
</feature>
<evidence type="ECO:0000256" key="4">
    <source>
        <dbReference type="SAM" id="MobiDB-lite"/>
    </source>
</evidence>
<feature type="repeat" description="WD" evidence="3">
    <location>
        <begin position="826"/>
        <end position="867"/>
    </location>
</feature>
<dbReference type="InterPro" id="IPR036322">
    <property type="entry name" value="WD40_repeat_dom_sf"/>
</dbReference>
<dbReference type="InterPro" id="IPR011044">
    <property type="entry name" value="Quino_amine_DH_bsu"/>
</dbReference>
<evidence type="ECO:0000313" key="7">
    <source>
        <dbReference type="Proteomes" id="UP000059188"/>
    </source>
</evidence>
<organism evidence="6 7">
    <name type="scientific">Thanatephorus cucumeris (strain AG1-IB / isolate 7/3/14)</name>
    <name type="common">Lettuce bottom rot fungus</name>
    <name type="synonym">Rhizoctonia solani</name>
    <dbReference type="NCBI Taxonomy" id="1108050"/>
    <lineage>
        <taxon>Eukaryota</taxon>
        <taxon>Fungi</taxon>
        <taxon>Dikarya</taxon>
        <taxon>Basidiomycota</taxon>
        <taxon>Agaricomycotina</taxon>
        <taxon>Agaricomycetes</taxon>
        <taxon>Cantharellales</taxon>
        <taxon>Ceratobasidiaceae</taxon>
        <taxon>Rhizoctonia</taxon>
        <taxon>Rhizoctonia solani AG-1</taxon>
    </lineage>
</organism>
<feature type="repeat" description="WD" evidence="3">
    <location>
        <begin position="952"/>
        <end position="986"/>
    </location>
</feature>
<evidence type="ECO:0000313" key="6">
    <source>
        <dbReference type="EMBL" id="CEL52819.1"/>
    </source>
</evidence>
<keyword evidence="2" id="KW-0677">Repeat</keyword>
<dbReference type="InterPro" id="IPR027417">
    <property type="entry name" value="P-loop_NTPase"/>
</dbReference>
<dbReference type="PROSITE" id="PS50294">
    <property type="entry name" value="WD_REPEATS_REGION"/>
    <property type="match status" value="8"/>
</dbReference>
<sequence>MHDPTKIADSDPSFRHNDPPKRTSNAWAAVSTLLKILDVGAETFTAAKPVSACQWDEEYDYLAIKLKKILDDFIKHMKALVGLEETDSVKRIYDEIKQEVETVTEKQERTMGRQMMGAINDSDEILACYRRIDGHFQRLRLNAAMSTLKAVKEKTMGILPSMSAVYNSAESASVQRRSCAEGTRKSEINQLLDWATIPDAGKTCWMSGMAGTGKTTVAYTLCAELQKASRLGASFFCSRASRDCRQARHIIPTIAYQLAQFSHPFQCALDKVLREDSDVHTRALNIQYQRLLLEPLTQAKSSLPTDFIVVIDALDECEGEGVVAQVLRLLLSTTRTLPIRYLVTSRSEAAIAREIKGWDDGQDEAQLIIYNFDLDSSTVRKDIRAYMRDALEGIPLTDDHWLWITERCGVQFICASTTCRYITQAYELMPLDEVVDTITSHASTHKGKNVINELFMTVLSTAFVKLEWDEVSKQIMKDVLETVICAMEPLPLNALAKLLGLENGNQVSKLLLPLQPVLNVPKKAGVVSTLHASFPDFMLSSDRSGSYQCHQPTRHLKITQACLHLIDIDKPKLNVCGLTSSYNLDSELKDLDKQVEETIPQAAIYACRYWSDHLNLSEYHPELLRIVSNFFSSQLLLWMEVMNLTKHIGRATSIIQHAEKWCTQLGIKEHAPHIRVHASVLASLTTHIDYIHAKSIRARLTDREVGSMSLTTDGGRLVAPSENSIEVYDTTTGESMLSLTDKRAKSVEHVSVSPNGTSVAFVGENRIAFVWDINNEGIITQLLPDDISGIHCIAFSCDGSRVACGLKNGGVYICGLWQEVGGVIRLMGHDHWVRSVVFSPNGLYLASGSCDRTIRVWNVQTGQPVGKPLEGHTGYIWSVSYSDDGSRLVSASDNKTIRVWDPQTGQTVIGPLYNWVSAVSFSPCGAFIASGSWDCIIQVYDAHTGQIVLGPLHGHTDTVNWVKYSPDGTRLYSCSHDGTVRIWNVQDCGTFDAPPTASGVCTAIYSVRYSHSGQHVVSGSDDGMVHVWDVRTGEVVRGPLSGHEGKVAAVDYSPDDQYIASGSSDNTLRLWDATTGNDIHGPMRGHSEDVNCVRFSADGLALVSGSDDGTVRMWDVRTGQQTKQLLEGDGEILSVGTSSDGRRVVCGSFDGRVLVVDRDTGNILLGPIQAHTDWVCSVEMWADGIVSGSHDSSIRIWDGLTGKQAAVCGDKDWSHSSTIFSVCVSPNCLYVASGSRGGTVCLWDGQNGKRILGPLRGHTSPVFGVQFSPDGLHVVSCSGDGTIHFWDISSIGAGVQEQGVTRAATAEEAKEDSNSSAAFKTCTYDKDGWMVDFHGRRLLWVPSDLRQYLCFPPTSSVLGARLYFLLETDGWKLGAQWMDCYRT</sequence>
<keyword evidence="7" id="KW-1185">Reference proteome</keyword>
<dbReference type="PROSITE" id="PS00678">
    <property type="entry name" value="WD_REPEATS_1"/>
    <property type="match status" value="6"/>
</dbReference>
<feature type="domain" description="NACHT" evidence="5">
    <location>
        <begin position="202"/>
        <end position="349"/>
    </location>
</feature>
<feature type="repeat" description="WD" evidence="3">
    <location>
        <begin position="997"/>
        <end position="1038"/>
    </location>
</feature>
<dbReference type="InterPro" id="IPR019775">
    <property type="entry name" value="WD40_repeat_CS"/>
</dbReference>
<dbReference type="EMBL" id="LN679204">
    <property type="protein sequence ID" value="CEL52819.1"/>
    <property type="molecule type" value="Genomic_DNA"/>
</dbReference>
<proteinExistence type="predicted"/>
<dbReference type="InterPro" id="IPR001680">
    <property type="entry name" value="WD40_rpt"/>
</dbReference>
<keyword evidence="1 3" id="KW-0853">WD repeat</keyword>
<dbReference type="Gene3D" id="3.40.50.300">
    <property type="entry name" value="P-loop containing nucleotide triphosphate hydrolases"/>
    <property type="match status" value="1"/>
</dbReference>
<dbReference type="Pfam" id="PF24883">
    <property type="entry name" value="NPHP3_N"/>
    <property type="match status" value="1"/>
</dbReference>
<protein>
    <submittedName>
        <fullName evidence="6">Vegetative incompatibility protein HET-E-1</fullName>
    </submittedName>
</protein>
<dbReference type="PROSITE" id="PS50082">
    <property type="entry name" value="WD_REPEATS_2"/>
    <property type="match status" value="9"/>
</dbReference>
<feature type="region of interest" description="Disordered" evidence="4">
    <location>
        <begin position="1"/>
        <end position="22"/>
    </location>
</feature>
<dbReference type="Gene3D" id="2.130.10.10">
    <property type="entry name" value="YVTN repeat-like/Quinoprotein amine dehydrogenase"/>
    <property type="match status" value="6"/>
</dbReference>
<feature type="compositionally biased region" description="Basic and acidic residues" evidence="4">
    <location>
        <begin position="1"/>
        <end position="21"/>
    </location>
</feature>
<dbReference type="PRINTS" id="PR00320">
    <property type="entry name" value="GPROTEINBRPT"/>
</dbReference>